<protein>
    <submittedName>
        <fullName evidence="1">Uncharacterized protein</fullName>
    </submittedName>
</protein>
<comment type="caution">
    <text evidence="1">The sequence shown here is derived from an EMBL/GenBank/DDBJ whole genome shotgun (WGS) entry which is preliminary data.</text>
</comment>
<dbReference type="Proteomes" id="UP001469553">
    <property type="component" value="Unassembled WGS sequence"/>
</dbReference>
<keyword evidence="2" id="KW-1185">Reference proteome</keyword>
<name>A0ABV0XC62_9TELE</name>
<sequence>MFNERFNPPTWHPQILRNTVVEIYEVFQDNCSVFRPKTLKLHWKLLRGDTPCLDLMALLWLVWALLNESSSSQTEFPLSQLIPWLPYVQRLACAYRKTRNPAQSPSSLCKNVCVEETERKQAIQLTLRSV</sequence>
<reference evidence="1 2" key="1">
    <citation type="submission" date="2021-06" db="EMBL/GenBank/DDBJ databases">
        <authorList>
            <person name="Palmer J.M."/>
        </authorList>
    </citation>
    <scope>NUCLEOTIDE SEQUENCE [LARGE SCALE GENOMIC DNA]</scope>
    <source>
        <strain evidence="1 2">AS_MEX2019</strain>
        <tissue evidence="1">Muscle</tissue>
    </source>
</reference>
<evidence type="ECO:0000313" key="2">
    <source>
        <dbReference type="Proteomes" id="UP001469553"/>
    </source>
</evidence>
<evidence type="ECO:0000313" key="1">
    <source>
        <dbReference type="EMBL" id="MEQ2279033.1"/>
    </source>
</evidence>
<accession>A0ABV0XC62</accession>
<organism evidence="1 2">
    <name type="scientific">Ameca splendens</name>
    <dbReference type="NCBI Taxonomy" id="208324"/>
    <lineage>
        <taxon>Eukaryota</taxon>
        <taxon>Metazoa</taxon>
        <taxon>Chordata</taxon>
        <taxon>Craniata</taxon>
        <taxon>Vertebrata</taxon>
        <taxon>Euteleostomi</taxon>
        <taxon>Actinopterygii</taxon>
        <taxon>Neopterygii</taxon>
        <taxon>Teleostei</taxon>
        <taxon>Neoteleostei</taxon>
        <taxon>Acanthomorphata</taxon>
        <taxon>Ovalentaria</taxon>
        <taxon>Atherinomorphae</taxon>
        <taxon>Cyprinodontiformes</taxon>
        <taxon>Goodeidae</taxon>
        <taxon>Ameca</taxon>
    </lineage>
</organism>
<gene>
    <name evidence="1" type="ORF">AMECASPLE_005288</name>
</gene>
<dbReference type="EMBL" id="JAHRIP010000239">
    <property type="protein sequence ID" value="MEQ2279033.1"/>
    <property type="molecule type" value="Genomic_DNA"/>
</dbReference>
<proteinExistence type="predicted"/>